<protein>
    <submittedName>
        <fullName evidence="7">Thiamine pyrophosphate-binding protein</fullName>
    </submittedName>
</protein>
<dbReference type="Pfam" id="PF00205">
    <property type="entry name" value="TPP_enzyme_M"/>
    <property type="match status" value="1"/>
</dbReference>
<comment type="similarity">
    <text evidence="1 3">Belongs to the TPP enzyme family.</text>
</comment>
<gene>
    <name evidence="7" type="ORF">RB614_13525</name>
</gene>
<feature type="domain" description="Thiamine pyrophosphate enzyme TPP-binding" evidence="5">
    <location>
        <begin position="401"/>
        <end position="543"/>
    </location>
</feature>
<sequence>MPTPASTGIPVYRYLAQRFHREEVRAVFVLTGDGNMYWDAALAEYPDVRSVHVRHEHCAVSMALAYAQKTGHLGVTSVTCGPGLTQTMTALATAAAARTPLLMLAGEPPLHAPWYNQGIDQAPLVRASGAEYIQVHSLATLPRLVTQAFYLVRAERRPVVLGVPMDLQQEMIDPGEHPVEAEDGIGEPPDAGPRLPHPEYIRRAAERVLAAHRIVVLAGRGAAAKDATDACVELAELCDAALATTLPVRGLFAGHPRSVGVAGGFSHAVTREVFDGCDLVIAVGASMTSFTTNSGHLIDPRRVLQLDESPGGLRHARVVASSHVGADAAAGVRALLGELKSRDFTGDGGWDVAGYATRVRTEPADRTAYDIADGYLDPRAVIEVFDRLVPRDWEHVNAAGHCGYFATHMHDVPAAHFLTIREFGAVGNGISYAAGVAIARPGSPVILFEGDGGVMMHVQELETLRRYGLKILICVLNDGAFGSEVHKLRAAGLVDRGATYGRNDIAGIARGFGLRGATIRRLDDIQPALEEFAAGSQSMVLDILVSDSVMSPGMNRRVSGIPPHATS</sequence>
<dbReference type="RefSeq" id="WP_308712812.1">
    <property type="nucleotide sequence ID" value="NZ_JAVHUY010000011.1"/>
</dbReference>
<dbReference type="PANTHER" id="PTHR18968:SF13">
    <property type="entry name" value="ACETOLACTATE SYNTHASE CATALYTIC SUBUNIT, MITOCHONDRIAL"/>
    <property type="match status" value="1"/>
</dbReference>
<dbReference type="Pfam" id="PF02776">
    <property type="entry name" value="TPP_enzyme_N"/>
    <property type="match status" value="1"/>
</dbReference>
<dbReference type="InterPro" id="IPR012001">
    <property type="entry name" value="Thiamin_PyroP_enz_TPP-bd_dom"/>
</dbReference>
<name>A0ABU0ZEQ3_9ACTN</name>
<dbReference type="CDD" id="cd00568">
    <property type="entry name" value="TPP_enzymes"/>
    <property type="match status" value="1"/>
</dbReference>
<dbReference type="InterPro" id="IPR045229">
    <property type="entry name" value="TPP_enz"/>
</dbReference>
<reference evidence="7 8" key="1">
    <citation type="submission" date="2023-08" db="EMBL/GenBank/DDBJ databases">
        <title>Phytohabitans sansha sp. nov., isolated from marine sediment.</title>
        <authorList>
            <person name="Zhao Y."/>
            <person name="Yi K."/>
        </authorList>
    </citation>
    <scope>NUCLEOTIDE SEQUENCE [LARGE SCALE GENOMIC DNA]</scope>
    <source>
        <strain evidence="7 8">ZYX-F-186</strain>
    </source>
</reference>
<keyword evidence="8" id="KW-1185">Reference proteome</keyword>
<evidence type="ECO:0000313" key="8">
    <source>
        <dbReference type="Proteomes" id="UP001230908"/>
    </source>
</evidence>
<evidence type="ECO:0000256" key="3">
    <source>
        <dbReference type="RuleBase" id="RU362132"/>
    </source>
</evidence>
<organism evidence="7 8">
    <name type="scientific">Phytohabitans maris</name>
    <dbReference type="NCBI Taxonomy" id="3071409"/>
    <lineage>
        <taxon>Bacteria</taxon>
        <taxon>Bacillati</taxon>
        <taxon>Actinomycetota</taxon>
        <taxon>Actinomycetes</taxon>
        <taxon>Micromonosporales</taxon>
        <taxon>Micromonosporaceae</taxon>
    </lineage>
</organism>
<dbReference type="SUPFAM" id="SSF52467">
    <property type="entry name" value="DHS-like NAD/FAD-binding domain"/>
    <property type="match status" value="1"/>
</dbReference>
<dbReference type="Pfam" id="PF02775">
    <property type="entry name" value="TPP_enzyme_C"/>
    <property type="match status" value="1"/>
</dbReference>
<dbReference type="Gene3D" id="3.40.50.970">
    <property type="match status" value="2"/>
</dbReference>
<dbReference type="InterPro" id="IPR029061">
    <property type="entry name" value="THDP-binding"/>
</dbReference>
<dbReference type="Proteomes" id="UP001230908">
    <property type="component" value="Unassembled WGS sequence"/>
</dbReference>
<dbReference type="InterPro" id="IPR029035">
    <property type="entry name" value="DHS-like_NAD/FAD-binding_dom"/>
</dbReference>
<evidence type="ECO:0000256" key="1">
    <source>
        <dbReference type="ARBA" id="ARBA00007812"/>
    </source>
</evidence>
<evidence type="ECO:0000259" key="4">
    <source>
        <dbReference type="Pfam" id="PF00205"/>
    </source>
</evidence>
<dbReference type="PANTHER" id="PTHR18968">
    <property type="entry name" value="THIAMINE PYROPHOSPHATE ENZYMES"/>
    <property type="match status" value="1"/>
</dbReference>
<evidence type="ECO:0000259" key="6">
    <source>
        <dbReference type="Pfam" id="PF02776"/>
    </source>
</evidence>
<accession>A0ABU0ZEQ3</accession>
<evidence type="ECO:0000313" key="7">
    <source>
        <dbReference type="EMBL" id="MDQ7905539.1"/>
    </source>
</evidence>
<feature type="domain" description="Thiamine pyrophosphate enzyme N-terminal TPP-binding" evidence="6">
    <location>
        <begin position="12"/>
        <end position="111"/>
    </location>
</feature>
<proteinExistence type="inferred from homology"/>
<keyword evidence="2 3" id="KW-0786">Thiamine pyrophosphate</keyword>
<evidence type="ECO:0000259" key="5">
    <source>
        <dbReference type="Pfam" id="PF02775"/>
    </source>
</evidence>
<evidence type="ECO:0000256" key="2">
    <source>
        <dbReference type="ARBA" id="ARBA00023052"/>
    </source>
</evidence>
<dbReference type="Gene3D" id="3.40.50.1220">
    <property type="entry name" value="TPP-binding domain"/>
    <property type="match status" value="1"/>
</dbReference>
<dbReference type="InterPro" id="IPR012000">
    <property type="entry name" value="Thiamin_PyroP_enz_cen_dom"/>
</dbReference>
<feature type="domain" description="Thiamine pyrophosphate enzyme central" evidence="4">
    <location>
        <begin position="201"/>
        <end position="335"/>
    </location>
</feature>
<comment type="caution">
    <text evidence="7">The sequence shown here is derived from an EMBL/GenBank/DDBJ whole genome shotgun (WGS) entry which is preliminary data.</text>
</comment>
<dbReference type="SUPFAM" id="SSF52518">
    <property type="entry name" value="Thiamin diphosphate-binding fold (THDP-binding)"/>
    <property type="match status" value="2"/>
</dbReference>
<dbReference type="InterPro" id="IPR011766">
    <property type="entry name" value="TPP_enzyme_TPP-bd"/>
</dbReference>
<dbReference type="EMBL" id="JAVHUY010000011">
    <property type="protein sequence ID" value="MDQ7905539.1"/>
    <property type="molecule type" value="Genomic_DNA"/>
</dbReference>
<dbReference type="CDD" id="cd07035">
    <property type="entry name" value="TPP_PYR_POX_like"/>
    <property type="match status" value="1"/>
</dbReference>